<accession>G2Y885</accession>
<dbReference type="OrthoDB" id="426293at2759"/>
<dbReference type="InterPro" id="IPR035992">
    <property type="entry name" value="Ricin_B-like_lectins"/>
</dbReference>
<keyword evidence="2" id="KW-0472">Membrane</keyword>
<feature type="region of interest" description="Disordered" evidence="1">
    <location>
        <begin position="522"/>
        <end position="542"/>
    </location>
</feature>
<proteinExistence type="predicted"/>
<evidence type="ECO:0000313" key="3">
    <source>
        <dbReference type="EMBL" id="CCD48813.1"/>
    </source>
</evidence>
<dbReference type="STRING" id="999810.G2Y885"/>
<feature type="compositionally biased region" description="Basic and acidic residues" evidence="1">
    <location>
        <begin position="531"/>
        <end position="542"/>
    </location>
</feature>
<evidence type="ECO:0000313" key="4">
    <source>
        <dbReference type="Proteomes" id="UP000008177"/>
    </source>
</evidence>
<evidence type="ECO:0000256" key="2">
    <source>
        <dbReference type="SAM" id="Phobius"/>
    </source>
</evidence>
<dbReference type="InParanoid" id="G2Y885"/>
<protein>
    <submittedName>
        <fullName evidence="3">Uncharacterized protein</fullName>
    </submittedName>
</protein>
<dbReference type="Proteomes" id="UP000008177">
    <property type="component" value="Unplaced contigs"/>
</dbReference>
<dbReference type="eggNOG" id="ENOG502RQZ9">
    <property type="taxonomic scope" value="Eukaryota"/>
</dbReference>
<dbReference type="InterPro" id="IPR002523">
    <property type="entry name" value="MgTranspt_CorA/ZnTranspt_ZntB"/>
</dbReference>
<dbReference type="Gene3D" id="2.80.10.50">
    <property type="match status" value="1"/>
</dbReference>
<reference evidence="4" key="1">
    <citation type="journal article" date="2011" name="PLoS Genet.">
        <title>Genomic analysis of the necrotrophic fungal pathogens Sclerotinia sclerotiorum and Botrytis cinerea.</title>
        <authorList>
            <person name="Amselem J."/>
            <person name="Cuomo C.A."/>
            <person name="van Kan J.A."/>
            <person name="Viaud M."/>
            <person name="Benito E.P."/>
            <person name="Couloux A."/>
            <person name="Coutinho P.M."/>
            <person name="de Vries R.P."/>
            <person name="Dyer P.S."/>
            <person name="Fillinger S."/>
            <person name="Fournier E."/>
            <person name="Gout L."/>
            <person name="Hahn M."/>
            <person name="Kohn L."/>
            <person name="Lapalu N."/>
            <person name="Plummer K.M."/>
            <person name="Pradier J.M."/>
            <person name="Quevillon E."/>
            <person name="Sharon A."/>
            <person name="Simon A."/>
            <person name="ten Have A."/>
            <person name="Tudzynski B."/>
            <person name="Tudzynski P."/>
            <person name="Wincker P."/>
            <person name="Andrew M."/>
            <person name="Anthouard V."/>
            <person name="Beever R.E."/>
            <person name="Beffa R."/>
            <person name="Benoit I."/>
            <person name="Bouzid O."/>
            <person name="Brault B."/>
            <person name="Chen Z."/>
            <person name="Choquer M."/>
            <person name="Collemare J."/>
            <person name="Cotton P."/>
            <person name="Danchin E.G."/>
            <person name="Da Silva C."/>
            <person name="Gautier A."/>
            <person name="Giraud C."/>
            <person name="Giraud T."/>
            <person name="Gonzalez C."/>
            <person name="Grossetete S."/>
            <person name="Guldener U."/>
            <person name="Henrissat B."/>
            <person name="Howlett B.J."/>
            <person name="Kodira C."/>
            <person name="Kretschmer M."/>
            <person name="Lappartient A."/>
            <person name="Leroch M."/>
            <person name="Levis C."/>
            <person name="Mauceli E."/>
            <person name="Neuveglise C."/>
            <person name="Oeser B."/>
            <person name="Pearson M."/>
            <person name="Poulain J."/>
            <person name="Poussereau N."/>
            <person name="Quesneville H."/>
            <person name="Rascle C."/>
            <person name="Schumacher J."/>
            <person name="Segurens B."/>
            <person name="Sexton A."/>
            <person name="Silva E."/>
            <person name="Sirven C."/>
            <person name="Soanes D.M."/>
            <person name="Talbot N.J."/>
            <person name="Templeton M."/>
            <person name="Yandava C."/>
            <person name="Yarden O."/>
            <person name="Zeng Q."/>
            <person name="Rollins J.A."/>
            <person name="Lebrun M.H."/>
            <person name="Dickman M."/>
        </authorList>
    </citation>
    <scope>NUCLEOTIDE SEQUENCE [LARGE SCALE GENOMIC DNA]</scope>
    <source>
        <strain evidence="4">T4</strain>
    </source>
</reference>
<dbReference type="AlphaFoldDB" id="G2Y885"/>
<dbReference type="EMBL" id="FQ790296">
    <property type="protein sequence ID" value="CCD48813.1"/>
    <property type="molecule type" value="Genomic_DNA"/>
</dbReference>
<sequence>MFSCGGRADGDGLVTNSQLFPFNGTSGPLTLSPENAPGTCLSTTAANVLDQAPCDGSDSSQTFNFGASSAAADPAIASFVAPAASSAADASSSTVLISSVAVTAAASAVPTSDPTTPLPVSRAGGVLDPSAAAEANELDDTAVKAFSSVSLKDASGQCLFVDPTAGDFRQNLIPITLQACDGSQNQAWDIVTSGKHNDVAGSVLVVSSLTQGCLNFDPRRTAGDTVIMFSCGGRADGDGLVTNSQLFPFTEGPTDILLAPENGNNATCLVANAAGKLDSTTCAASRVSSLSSDSAENNELLRLLRGINEKLSRDLDSQSVLNASKPSEPNATRPEFWRWYENTYSGPQKALSVELPPSRPASPDKGKNPQHKITESLENDVTSYECLDKFSKGLKSWSHSPSAIPPLNSDVSESCTKILTDCLGVALHIPSDGRIGLPFTMQGIDKCIKEPGCDPRQPESARMNIPNHLQLAMKVCQYFLKCSEIQFSIEDYNPWSKEIKTYNVSQLLSTFNQATNSIYAESSHLGSSHSESSHSESSHSNDIDNIMLDTHTEHVLSTFLNGLAFSSQRNIGNETEAGHMLADELLINGYAGELIKQHLACRFPAFIYSPYRCSSHYTLTFLELVEITPSGTKSRWKTGPFFGLQVSTFTSSHCDNSTTKFDSGPFAPFYTILILGTDRHSINSKSRFMLTPDTAIHAELECIGLALSNVIERWRMLNFPFRELLDENFLDIEQYSNLLFDDEKFTRSRKYFWAIGCLTEVDNVLSDNIKQWDIYYQERLQPLLDDTDIIHRLDAACLYPPAVWETSRGHDMLKQLKKSIQQVQTHVNTLKELRNEFSRKLETTKALRDGLFNASALVESRASTRLGENVKLLTYVSIFYLPLAFCAALWAIPNIQESSTKGPFITTTFIVGAITYAIVLNMDFISQKIDANYNPQRQRLVDHMQKDNSEWWRETGERFEVLKPTDESKVPTEWWIPIYLVRKIFQRGFCTELTSKKDDDKSFACSDSNSFSQCGSIKINHKSSKLKSVFARLRWGRKLEDAPV</sequence>
<evidence type="ECO:0000256" key="1">
    <source>
        <dbReference type="SAM" id="MobiDB-lite"/>
    </source>
</evidence>
<dbReference type="CDD" id="cd00161">
    <property type="entry name" value="beta-trefoil_Ricin-like"/>
    <property type="match status" value="1"/>
</dbReference>
<dbReference type="PROSITE" id="PS50231">
    <property type="entry name" value="RICIN_B_LECTIN"/>
    <property type="match status" value="1"/>
</dbReference>
<keyword evidence="2" id="KW-1133">Transmembrane helix</keyword>
<feature type="compositionally biased region" description="Basic and acidic residues" evidence="1">
    <location>
        <begin position="362"/>
        <end position="371"/>
    </location>
</feature>
<gene>
    <name evidence="3" type="ORF">BofuT4_P034550.1</name>
</gene>
<feature type="transmembrane region" description="Helical" evidence="2">
    <location>
        <begin position="904"/>
        <end position="922"/>
    </location>
</feature>
<dbReference type="GO" id="GO:0046873">
    <property type="term" value="F:metal ion transmembrane transporter activity"/>
    <property type="evidence" value="ECO:0007669"/>
    <property type="project" value="InterPro"/>
</dbReference>
<organism evidence="3 4">
    <name type="scientific">Botryotinia fuckeliana (strain T4)</name>
    <name type="common">Noble rot fungus</name>
    <name type="synonym">Botrytis cinerea</name>
    <dbReference type="NCBI Taxonomy" id="999810"/>
    <lineage>
        <taxon>Eukaryota</taxon>
        <taxon>Fungi</taxon>
        <taxon>Dikarya</taxon>
        <taxon>Ascomycota</taxon>
        <taxon>Pezizomycotina</taxon>
        <taxon>Leotiomycetes</taxon>
        <taxon>Helotiales</taxon>
        <taxon>Sclerotiniaceae</taxon>
        <taxon>Botrytis</taxon>
    </lineage>
</organism>
<name>G2Y885_BOTF4</name>
<dbReference type="SUPFAM" id="SSF50370">
    <property type="entry name" value="Ricin B-like lectins"/>
    <property type="match status" value="1"/>
</dbReference>
<keyword evidence="2" id="KW-0812">Transmembrane</keyword>
<dbReference type="HOGENOM" id="CLU_292036_0_0_1"/>
<feature type="transmembrane region" description="Helical" evidence="2">
    <location>
        <begin position="872"/>
        <end position="892"/>
    </location>
</feature>
<dbReference type="GO" id="GO:0016020">
    <property type="term" value="C:membrane"/>
    <property type="evidence" value="ECO:0007669"/>
    <property type="project" value="InterPro"/>
</dbReference>
<dbReference type="Pfam" id="PF01544">
    <property type="entry name" value="CorA"/>
    <property type="match status" value="1"/>
</dbReference>
<feature type="region of interest" description="Disordered" evidence="1">
    <location>
        <begin position="350"/>
        <end position="371"/>
    </location>
</feature>